<name>A0A6B8RIG5_9BACL</name>
<reference evidence="2" key="1">
    <citation type="submission" date="2018-11" db="EMBL/GenBank/DDBJ databases">
        <title>Complete genome sequence of Paenibacillus sp. ML311-T8.</title>
        <authorList>
            <person name="Nam Y.-D."/>
            <person name="Kang J."/>
            <person name="Chung W.-H."/>
            <person name="Park Y.S."/>
        </authorList>
    </citation>
    <scope>NUCLEOTIDE SEQUENCE [LARGE SCALE GENOMIC DNA]</scope>
    <source>
        <strain evidence="2">ML311-T8</strain>
    </source>
</reference>
<protein>
    <submittedName>
        <fullName evidence="1">Uncharacterized protein</fullName>
    </submittedName>
</protein>
<organism evidence="1 2">
    <name type="scientific">Paenibacillus psychroresistens</name>
    <dbReference type="NCBI Taxonomy" id="1778678"/>
    <lineage>
        <taxon>Bacteria</taxon>
        <taxon>Bacillati</taxon>
        <taxon>Bacillota</taxon>
        <taxon>Bacilli</taxon>
        <taxon>Bacillales</taxon>
        <taxon>Paenibacillaceae</taxon>
        <taxon>Paenibacillus</taxon>
    </lineage>
</organism>
<evidence type="ECO:0000313" key="2">
    <source>
        <dbReference type="Proteomes" id="UP000426246"/>
    </source>
</evidence>
<accession>A0A6B8RIG5</accession>
<sequence>MKRDFKLKPHPATFDYLKQDSRAGVVSKRGMCSILPANRFQDALISANGTLTLQVFGDPLNERIIFNHERLIIPRWKVGKGPKPPQIAKILPEVRRLA</sequence>
<proteinExistence type="predicted"/>
<dbReference type="KEGG" id="ppsc:EHS13_14780"/>
<dbReference type="Proteomes" id="UP000426246">
    <property type="component" value="Chromosome"/>
</dbReference>
<keyword evidence="2" id="KW-1185">Reference proteome</keyword>
<evidence type="ECO:0000313" key="1">
    <source>
        <dbReference type="EMBL" id="QGQ96050.1"/>
    </source>
</evidence>
<dbReference type="EMBL" id="CP034235">
    <property type="protein sequence ID" value="QGQ96050.1"/>
    <property type="molecule type" value="Genomic_DNA"/>
</dbReference>
<dbReference type="Gene3D" id="2.70.98.50">
    <property type="entry name" value="putative glycoside hydrolase family protein from bacillus halodurans"/>
    <property type="match status" value="1"/>
</dbReference>
<dbReference type="AlphaFoldDB" id="A0A6B8RIG5"/>
<dbReference type="RefSeq" id="WP_155701088.1">
    <property type="nucleotide sequence ID" value="NZ_CP034235.1"/>
</dbReference>
<gene>
    <name evidence="1" type="ORF">EHS13_14780</name>
</gene>